<protein>
    <submittedName>
        <fullName evidence="3">Protein SSUH2 homolog</fullName>
    </submittedName>
</protein>
<evidence type="ECO:0000256" key="1">
    <source>
        <dbReference type="SAM" id="MobiDB-lite"/>
    </source>
</evidence>
<dbReference type="InterPro" id="IPR036410">
    <property type="entry name" value="HSP_DnaJ_Cys-rich_dom_sf"/>
</dbReference>
<proteinExistence type="predicted"/>
<dbReference type="RefSeq" id="XP_015268181.1">
    <property type="nucleotide sequence ID" value="XM_015412695.1"/>
</dbReference>
<sequence length="333" mass="37671">MNDTGGKSGQAEQLPHKEHEEFGPHQRDLNTLYVSEQDVKEALLQYVSSKHFYRSTPAKHMKIQNIIPLNTYRYRLETFTECRQTHRASELYDGRFIDSRDVAPPPAPWDVVVDPPPLFTDCKMHIPIPHTYSVENCPDCKGRGTTVCPSCIGTGKKTCSACNGSGSSWQEDFQICTFCGGSGKVSCFNCHSSGMLKCYRCNGTGILLFHTELTITWKNNISEHVVDKNSDFPIFHLQEVTGKGIFTDEHSLVYPIVNFPEPSISEGSRACIEQHRMQFGSECRIVIQKQTIEVVPVSKVEYEWKGKLHSFYVYGNEKKVYAKAYPGKFCSVM</sequence>
<reference evidence="3" key="1">
    <citation type="submission" date="2025-08" db="UniProtKB">
        <authorList>
            <consortium name="RefSeq"/>
        </authorList>
    </citation>
    <scope>IDENTIFICATION</scope>
</reference>
<gene>
    <name evidence="3" type="primary">LOC107111688</name>
</gene>
<evidence type="ECO:0000313" key="3">
    <source>
        <dbReference type="RefSeq" id="XP_015268181.1"/>
    </source>
</evidence>
<name>A0ABM1K394_GEKJA</name>
<accession>A0ABM1K394</accession>
<dbReference type="SUPFAM" id="SSF57938">
    <property type="entry name" value="DnaJ/Hsp40 cysteine-rich domain"/>
    <property type="match status" value="1"/>
</dbReference>
<dbReference type="Proteomes" id="UP000694871">
    <property type="component" value="Unplaced"/>
</dbReference>
<keyword evidence="2" id="KW-1185">Reference proteome</keyword>
<organism evidence="2 3">
    <name type="scientific">Gekko japonicus</name>
    <name type="common">Schlegel's Japanese gecko</name>
    <dbReference type="NCBI Taxonomy" id="146911"/>
    <lineage>
        <taxon>Eukaryota</taxon>
        <taxon>Metazoa</taxon>
        <taxon>Chordata</taxon>
        <taxon>Craniata</taxon>
        <taxon>Vertebrata</taxon>
        <taxon>Euteleostomi</taxon>
        <taxon>Lepidosauria</taxon>
        <taxon>Squamata</taxon>
        <taxon>Bifurcata</taxon>
        <taxon>Gekkota</taxon>
        <taxon>Gekkonidae</taxon>
        <taxon>Gekkoninae</taxon>
        <taxon>Gekko</taxon>
    </lineage>
</organism>
<feature type="compositionally biased region" description="Basic and acidic residues" evidence="1">
    <location>
        <begin position="14"/>
        <end position="26"/>
    </location>
</feature>
<dbReference type="PANTHER" id="PTHR48465">
    <property type="entry name" value="PROTEIN SSUH2 HOMOLOG"/>
    <property type="match status" value="1"/>
</dbReference>
<feature type="region of interest" description="Disordered" evidence="1">
    <location>
        <begin position="1"/>
        <end position="26"/>
    </location>
</feature>
<dbReference type="InterPro" id="IPR052789">
    <property type="entry name" value="SSUH2_homolog"/>
</dbReference>
<dbReference type="PANTHER" id="PTHR48465:SF1">
    <property type="entry name" value="PROTEIN SSUH2 HOMOLOG"/>
    <property type="match status" value="1"/>
</dbReference>
<evidence type="ECO:0000313" key="2">
    <source>
        <dbReference type="Proteomes" id="UP000694871"/>
    </source>
</evidence>
<dbReference type="GeneID" id="107111688"/>